<protein>
    <submittedName>
        <fullName evidence="5">Glycosyltransferase</fullName>
    </submittedName>
</protein>
<dbReference type="Gene3D" id="3.40.50.2000">
    <property type="entry name" value="Glycogen Phosphorylase B"/>
    <property type="match status" value="4"/>
</dbReference>
<proteinExistence type="predicted"/>
<evidence type="ECO:0000256" key="2">
    <source>
        <dbReference type="ARBA" id="ARBA00022679"/>
    </source>
</evidence>
<dbReference type="Gene3D" id="3.90.550.10">
    <property type="entry name" value="Spore Coat Polysaccharide Biosynthesis Protein SpsA, Chain A"/>
    <property type="match status" value="1"/>
</dbReference>
<dbReference type="Pfam" id="PF00534">
    <property type="entry name" value="Glycos_transf_1"/>
    <property type="match status" value="2"/>
</dbReference>
<keyword evidence="1" id="KW-0328">Glycosyltransferase</keyword>
<dbReference type="PANTHER" id="PTHR12526">
    <property type="entry name" value="GLYCOSYLTRANSFERASE"/>
    <property type="match status" value="1"/>
</dbReference>
<dbReference type="GO" id="GO:0016757">
    <property type="term" value="F:glycosyltransferase activity"/>
    <property type="evidence" value="ECO:0007669"/>
    <property type="project" value="UniProtKB-KW"/>
</dbReference>
<evidence type="ECO:0000313" key="5">
    <source>
        <dbReference type="EMBL" id="TFE29005.1"/>
    </source>
</evidence>
<comment type="caution">
    <text evidence="5">The sequence shown here is derived from an EMBL/GenBank/DDBJ whole genome shotgun (WGS) entry which is preliminary data.</text>
</comment>
<dbReference type="AlphaFoldDB" id="A0A4Y8M334"/>
<evidence type="ECO:0000256" key="1">
    <source>
        <dbReference type="ARBA" id="ARBA00022676"/>
    </source>
</evidence>
<dbReference type="Pfam" id="PF00535">
    <property type="entry name" value="Glycos_transf_2"/>
    <property type="match status" value="1"/>
</dbReference>
<name>A0A4Y8M334_9BACL</name>
<dbReference type="InterPro" id="IPR029044">
    <property type="entry name" value="Nucleotide-diphossugar_trans"/>
</dbReference>
<dbReference type="InterPro" id="IPR001173">
    <property type="entry name" value="Glyco_trans_2-like"/>
</dbReference>
<keyword evidence="6" id="KW-1185">Reference proteome</keyword>
<dbReference type="EMBL" id="SOMN01000005">
    <property type="protein sequence ID" value="TFE29005.1"/>
    <property type="molecule type" value="Genomic_DNA"/>
</dbReference>
<feature type="domain" description="Glycosyl transferase family 1" evidence="3">
    <location>
        <begin position="397"/>
        <end position="559"/>
    </location>
</feature>
<feature type="domain" description="Glycosyltransferase 2-like" evidence="4">
    <location>
        <begin position="600"/>
        <end position="730"/>
    </location>
</feature>
<evidence type="ECO:0000259" key="3">
    <source>
        <dbReference type="Pfam" id="PF00534"/>
    </source>
</evidence>
<reference evidence="5 6" key="1">
    <citation type="submission" date="2019-03" db="EMBL/GenBank/DDBJ databases">
        <title>Cohnella endophytica sp. nov., a novel endophytic bacterium isolated from bark of Sonneratia apetala.</title>
        <authorList>
            <person name="Tuo L."/>
        </authorList>
    </citation>
    <scope>NUCLEOTIDE SEQUENCE [LARGE SCALE GENOMIC DNA]</scope>
    <source>
        <strain evidence="5 6">CCTCC AB 208254</strain>
    </source>
</reference>
<evidence type="ECO:0000259" key="4">
    <source>
        <dbReference type="Pfam" id="PF00535"/>
    </source>
</evidence>
<feature type="domain" description="Glycosyl transferase family 1" evidence="3">
    <location>
        <begin position="1085"/>
        <end position="1224"/>
    </location>
</feature>
<accession>A0A4Y8M334</accession>
<gene>
    <name evidence="5" type="ORF">E2980_06340</name>
</gene>
<dbReference type="RefSeq" id="WP_135151306.1">
    <property type="nucleotide sequence ID" value="NZ_SOMN01000005.1"/>
</dbReference>
<dbReference type="Proteomes" id="UP000297900">
    <property type="component" value="Unassembled WGS sequence"/>
</dbReference>
<dbReference type="PANTHER" id="PTHR12526:SF629">
    <property type="entry name" value="TEICHURONIC ACID BIOSYNTHESIS GLYCOSYLTRANSFERASE TUAH-RELATED"/>
    <property type="match status" value="1"/>
</dbReference>
<evidence type="ECO:0000313" key="6">
    <source>
        <dbReference type="Proteomes" id="UP000297900"/>
    </source>
</evidence>
<organism evidence="5 6">
    <name type="scientific">Cohnella luojiensis</name>
    <dbReference type="NCBI Taxonomy" id="652876"/>
    <lineage>
        <taxon>Bacteria</taxon>
        <taxon>Bacillati</taxon>
        <taxon>Bacillota</taxon>
        <taxon>Bacilli</taxon>
        <taxon>Bacillales</taxon>
        <taxon>Paenibacillaceae</taxon>
        <taxon>Cohnella</taxon>
    </lineage>
</organism>
<dbReference type="SUPFAM" id="SSF53756">
    <property type="entry name" value="UDP-Glycosyltransferase/glycogen phosphorylase"/>
    <property type="match status" value="2"/>
</dbReference>
<dbReference type="OrthoDB" id="396512at2"/>
<dbReference type="InterPro" id="IPR001296">
    <property type="entry name" value="Glyco_trans_1"/>
</dbReference>
<dbReference type="SUPFAM" id="SSF53448">
    <property type="entry name" value="Nucleotide-diphospho-sugar transferases"/>
    <property type="match status" value="1"/>
</dbReference>
<sequence>MQSGLVNQKISDLLLKNKIKSNILRKSTSYKVTSITNLKYDFTNEAFYAVDSNNPIEISLDLATESTFVKFCYHITSSANNEDINLKSGNESFLLKFEHSNSAFFYKLRNKSKSILIILKPKDGFQIHQLEFIHISKLEYQIQKAKQYYKKIKRISKNQPLLVRKFFKEIRQYGIKNTLLKTREKIRHFDDRTNNITILRSVQDSIDKDAILVISHDAQPVGAPMLALNIVKTLTQDFNKKVYVILMKSGVLESEFSRFAMACYCLNQSSMTYLENEDNVMDLLHELRNRGVNKAISNTVVSGALAEGLKKTNIKNITLIHELPTTIKAYDFIKNAENIIEYANKIVFPNTFVREKFIEQFECPDIKLVTQSQGIYSKSLTSFSKSELKGNLLNEMGLSEDSNIILGCGYADMRKGVDKFLEVADIFCNQKNLKNYHFIWIGHGDPIMIQWLVHDAQKLGISDNFHLIGYNESPQIYFAAADFFLLTSREDPFPTVVLDAMSHYTPVLAFQDTGGVPELLNNIGVSSIPYLNVNHMADEILRYLNNPSLYKKVINEGKKLIDASYNHVKYVESLLALHGDDLTLYKEEKEVLRKRPFKVSVIVPNYNYEKYLKERIVSIINQTYEPFEIILLDDNSTDNSVKLADEILSKTHIPYKIISNQQNNGCFKQWIKGINAAQGDYVWIAEADDFCEYNFLEKTITYFRDESVNLAYAQSEIVNEYSHKVGFSYNEYTKDLSEHKWLESYINKGQDEIVDGLGIKNTIPNASAVVFRKSALSGIEDQLNQYQICGDWFAYVYVLKEGKIGFNPNVLNFHRRHTQSIISSKEQSPDLYSELIDIKMFISNTFQIPFHMREKFLKQIELEYERLGCKGFESKNILYNPLLAKKFANLVQSVVTKSSEINYLESNKNIIFVAPDFEVGGGQMLVVRLANFFSNYQNVYIYNARPWQTDRQLISMISNKVKILISTGSPVELAGYIAQYDIDVVNSHIWWSDKITYKAVCDNPKVRWVISMHGCYEAMLDQTDIDVEFNNLVNPMFERSNHIVYAASKNKRIFEEKVRNIEPEKFHQIYYGYEKQLISTKRTPDIGIKNGDFIFGLVSRAIKEKGWEESIQACMTLYERHPNIHLILVGKSTYSLALKEKYKAVPYIHFVTEFTEPSEWIGWVKAFDVGILPSYYVSESLPNTIIEYLAYNKPVIATNIGDIKNMITNSENDNAGILIELNSDRVVDTNVLHDAMETMISNKVEFKQYKKNTQLLFKQFDMEVFAKKYFELF</sequence>
<keyword evidence="2 5" id="KW-0808">Transferase</keyword>
<dbReference type="CDD" id="cd03801">
    <property type="entry name" value="GT4_PimA-like"/>
    <property type="match status" value="2"/>
</dbReference>